<dbReference type="Pfam" id="PF06439">
    <property type="entry name" value="3keto-disac_hyd"/>
    <property type="match status" value="1"/>
</dbReference>
<accession>A0A4R1LTK1</accession>
<dbReference type="RefSeq" id="WP_132225074.1">
    <property type="nucleotide sequence ID" value="NZ_SMGO01000003.1"/>
</dbReference>
<proteinExistence type="predicted"/>
<dbReference type="Proteomes" id="UP000294616">
    <property type="component" value="Unassembled WGS sequence"/>
</dbReference>
<evidence type="ECO:0000313" key="2">
    <source>
        <dbReference type="EMBL" id="TCK80589.1"/>
    </source>
</evidence>
<dbReference type="EMBL" id="SMGO01000003">
    <property type="protein sequence ID" value="TCK80589.1"/>
    <property type="molecule type" value="Genomic_DNA"/>
</dbReference>
<dbReference type="Gene3D" id="2.60.120.560">
    <property type="entry name" value="Exo-inulinase, domain 1"/>
    <property type="match status" value="1"/>
</dbReference>
<dbReference type="GO" id="GO:0016787">
    <property type="term" value="F:hydrolase activity"/>
    <property type="evidence" value="ECO:0007669"/>
    <property type="project" value="InterPro"/>
</dbReference>
<evidence type="ECO:0000313" key="3">
    <source>
        <dbReference type="Proteomes" id="UP000294616"/>
    </source>
</evidence>
<dbReference type="AlphaFoldDB" id="A0A4R1LTK1"/>
<organism evidence="2 3">
    <name type="scientific">Albibacterium bauzanense</name>
    <dbReference type="NCBI Taxonomy" id="653929"/>
    <lineage>
        <taxon>Bacteria</taxon>
        <taxon>Pseudomonadati</taxon>
        <taxon>Bacteroidota</taxon>
        <taxon>Sphingobacteriia</taxon>
        <taxon>Sphingobacteriales</taxon>
        <taxon>Sphingobacteriaceae</taxon>
        <taxon>Albibacterium</taxon>
    </lineage>
</organism>
<protein>
    <submittedName>
        <fullName evidence="2">Uncharacterized protein DUF1080</fullName>
    </submittedName>
</protein>
<evidence type="ECO:0000259" key="1">
    <source>
        <dbReference type="Pfam" id="PF06439"/>
    </source>
</evidence>
<sequence>MNKYIKYILVSLITPYVINTYAQTKEVAEVPKMVPEMTEVWEPQPRVVTPGIGQEAPSDALVLFNGKDLSQWKTRNGEIPKWNITDNVLTVVKSGGSIYTKDDFRDFQLHIEWQTPAKVVGDGQHRSNSGIIMQGGYELQILDSYNNETYVNGMAGSLYKQVPPLVNAMKMPGEWNVYEVIYIAPRFKEDGALFSPARLTLLHNGVLVQNNSEYKGNSAYIGIPKYKAHGDGPIMLQDHGETISFRNIWIRKL</sequence>
<reference evidence="2 3" key="1">
    <citation type="submission" date="2019-03" db="EMBL/GenBank/DDBJ databases">
        <title>Genomic Encyclopedia of Archaeal and Bacterial Type Strains, Phase II (KMG-II): from individual species to whole genera.</title>
        <authorList>
            <person name="Goeker M."/>
        </authorList>
    </citation>
    <scope>NUCLEOTIDE SEQUENCE [LARGE SCALE GENOMIC DNA]</scope>
    <source>
        <strain evidence="2 3">DSM 22554</strain>
    </source>
</reference>
<dbReference type="OrthoDB" id="176168at2"/>
<name>A0A4R1LTK1_9SPHI</name>
<comment type="caution">
    <text evidence="2">The sequence shown here is derived from an EMBL/GenBank/DDBJ whole genome shotgun (WGS) entry which is preliminary data.</text>
</comment>
<dbReference type="InterPro" id="IPR010496">
    <property type="entry name" value="AL/BT2_dom"/>
</dbReference>
<keyword evidence="3" id="KW-1185">Reference proteome</keyword>
<gene>
    <name evidence="2" type="ORF">C8N28_2331</name>
</gene>
<feature type="domain" description="3-keto-alpha-glucoside-1,2-lyase/3-keto-2-hydroxy-glucal hydratase" evidence="1">
    <location>
        <begin position="62"/>
        <end position="251"/>
    </location>
</feature>